<evidence type="ECO:0000259" key="2">
    <source>
        <dbReference type="Pfam" id="PF01557"/>
    </source>
</evidence>
<keyword evidence="1" id="KW-0479">Metal-binding</keyword>
<dbReference type="Proteomes" id="UP000461670">
    <property type="component" value="Unassembled WGS sequence"/>
</dbReference>
<dbReference type="Gene3D" id="3.90.850.10">
    <property type="entry name" value="Fumarylacetoacetase-like, C-terminal domain"/>
    <property type="match status" value="1"/>
</dbReference>
<sequence>MSYVFAPAPVVTVPVEGAAERFPVHRIYCVGRNYVEHAQEMGHSGREAPFFFLKPADALLVVQPGETATLPYPDQTEDFHHEIELVVALAKGGRNIAAADALSHVYGYAVGLDMTRRDLQAQAKKQGRPWCAAKGFEHSAPIGPIKPAASVPGVESAAIWLQVNGQERQRSTVSKLIWNIAETIEHLSRLWTLAPGDLIYTGTPAGVGAVSPGEQLYGGVDGVGTLSLTVGER</sequence>
<dbReference type="InterPro" id="IPR036663">
    <property type="entry name" value="Fumarylacetoacetase_C_sf"/>
</dbReference>
<name>A0A7V8FQW0_9BURK</name>
<dbReference type="AlphaFoldDB" id="A0A7V8FQW0"/>
<evidence type="ECO:0000256" key="1">
    <source>
        <dbReference type="ARBA" id="ARBA00022723"/>
    </source>
</evidence>
<dbReference type="SUPFAM" id="SSF56529">
    <property type="entry name" value="FAH"/>
    <property type="match status" value="1"/>
</dbReference>
<keyword evidence="3" id="KW-0670">Pyruvate</keyword>
<dbReference type="PANTHER" id="PTHR11820:SF90">
    <property type="entry name" value="FLUTATHIONE S-TRANSFERASE"/>
    <property type="match status" value="1"/>
</dbReference>
<comment type="caution">
    <text evidence="3">The sequence shown here is derived from an EMBL/GenBank/DDBJ whole genome shotgun (WGS) entry which is preliminary data.</text>
</comment>
<evidence type="ECO:0000313" key="3">
    <source>
        <dbReference type="EMBL" id="KAF1022763.1"/>
    </source>
</evidence>
<protein>
    <submittedName>
        <fullName evidence="3">Fumarylpyruvate hydrolase</fullName>
    </submittedName>
</protein>
<dbReference type="PANTHER" id="PTHR11820">
    <property type="entry name" value="ACYLPYRUVASE"/>
    <property type="match status" value="1"/>
</dbReference>
<reference evidence="4" key="1">
    <citation type="journal article" date="2020" name="MBio">
        <title>Horizontal gene transfer to a defensive symbiont with a reduced genome amongst a multipartite beetle microbiome.</title>
        <authorList>
            <person name="Waterworth S.C."/>
            <person name="Florez L.V."/>
            <person name="Rees E.R."/>
            <person name="Hertweck C."/>
            <person name="Kaltenpoth M."/>
            <person name="Kwan J.C."/>
        </authorList>
    </citation>
    <scope>NUCLEOTIDE SEQUENCE [LARGE SCALE GENOMIC DNA]</scope>
</reference>
<organism evidence="3 4">
    <name type="scientific">Paracidovorax wautersii</name>
    <dbReference type="NCBI Taxonomy" id="1177982"/>
    <lineage>
        <taxon>Bacteria</taxon>
        <taxon>Pseudomonadati</taxon>
        <taxon>Pseudomonadota</taxon>
        <taxon>Betaproteobacteria</taxon>
        <taxon>Burkholderiales</taxon>
        <taxon>Comamonadaceae</taxon>
        <taxon>Paracidovorax</taxon>
    </lineage>
</organism>
<proteinExistence type="predicted"/>
<dbReference type="GO" id="GO:0046872">
    <property type="term" value="F:metal ion binding"/>
    <property type="evidence" value="ECO:0007669"/>
    <property type="project" value="UniProtKB-KW"/>
</dbReference>
<gene>
    <name evidence="3" type="primary">nagK_1</name>
    <name evidence="3" type="ORF">GAK30_00920</name>
</gene>
<feature type="domain" description="Fumarylacetoacetase-like C-terminal" evidence="2">
    <location>
        <begin position="27"/>
        <end position="230"/>
    </location>
</feature>
<dbReference type="InterPro" id="IPR011234">
    <property type="entry name" value="Fumarylacetoacetase-like_C"/>
</dbReference>
<accession>A0A7V8FQW0</accession>
<evidence type="ECO:0000313" key="4">
    <source>
        <dbReference type="Proteomes" id="UP000461670"/>
    </source>
</evidence>
<dbReference type="GO" id="GO:0018773">
    <property type="term" value="F:acetylpyruvate hydrolase activity"/>
    <property type="evidence" value="ECO:0007669"/>
    <property type="project" value="TreeGrafter"/>
</dbReference>
<dbReference type="Pfam" id="PF01557">
    <property type="entry name" value="FAA_hydrolase"/>
    <property type="match status" value="1"/>
</dbReference>
<dbReference type="EMBL" id="WNDQ01000009">
    <property type="protein sequence ID" value="KAF1022763.1"/>
    <property type="molecule type" value="Genomic_DNA"/>
</dbReference>
<keyword evidence="3" id="KW-0378">Hydrolase</keyword>